<name>A0A2P5WP52_GOSBA</name>
<dbReference type="AlphaFoldDB" id="A0A2P5WP52"/>
<evidence type="ECO:0000256" key="1">
    <source>
        <dbReference type="SAM" id="MobiDB-lite"/>
    </source>
</evidence>
<organism evidence="2 3">
    <name type="scientific">Gossypium barbadense</name>
    <name type="common">Sea Island cotton</name>
    <name type="synonym">Hibiscus barbadensis</name>
    <dbReference type="NCBI Taxonomy" id="3634"/>
    <lineage>
        <taxon>Eukaryota</taxon>
        <taxon>Viridiplantae</taxon>
        <taxon>Streptophyta</taxon>
        <taxon>Embryophyta</taxon>
        <taxon>Tracheophyta</taxon>
        <taxon>Spermatophyta</taxon>
        <taxon>Magnoliopsida</taxon>
        <taxon>eudicotyledons</taxon>
        <taxon>Gunneridae</taxon>
        <taxon>Pentapetalae</taxon>
        <taxon>rosids</taxon>
        <taxon>malvids</taxon>
        <taxon>Malvales</taxon>
        <taxon>Malvaceae</taxon>
        <taxon>Malvoideae</taxon>
        <taxon>Gossypium</taxon>
    </lineage>
</organism>
<feature type="compositionally biased region" description="Basic and acidic residues" evidence="1">
    <location>
        <begin position="29"/>
        <end position="40"/>
    </location>
</feature>
<accession>A0A2P5WP52</accession>
<gene>
    <name evidence="2" type="ORF">GOBAR_AA27794</name>
</gene>
<protein>
    <submittedName>
        <fullName evidence="2">Uncharacterized protein</fullName>
    </submittedName>
</protein>
<dbReference type="Proteomes" id="UP000239757">
    <property type="component" value="Unassembled WGS sequence"/>
</dbReference>
<proteinExistence type="predicted"/>
<reference evidence="2 3" key="1">
    <citation type="submission" date="2015-01" db="EMBL/GenBank/DDBJ databases">
        <title>Genome of allotetraploid Gossypium barbadense reveals genomic plasticity and fiber elongation in cotton evolution.</title>
        <authorList>
            <person name="Chen X."/>
            <person name="Liu X."/>
            <person name="Zhao B."/>
            <person name="Zheng H."/>
            <person name="Hu Y."/>
            <person name="Lu G."/>
            <person name="Yang C."/>
            <person name="Chen J."/>
            <person name="Shan C."/>
            <person name="Zhang L."/>
            <person name="Zhou Y."/>
            <person name="Wang L."/>
            <person name="Guo W."/>
            <person name="Bai Y."/>
            <person name="Ruan J."/>
            <person name="Shangguan X."/>
            <person name="Mao Y."/>
            <person name="Jiang J."/>
            <person name="Zhu Y."/>
            <person name="Lei J."/>
            <person name="Kang H."/>
            <person name="Chen S."/>
            <person name="He X."/>
            <person name="Wang R."/>
            <person name="Wang Y."/>
            <person name="Chen J."/>
            <person name="Wang L."/>
            <person name="Yu S."/>
            <person name="Wang B."/>
            <person name="Wei J."/>
            <person name="Song S."/>
            <person name="Lu X."/>
            <person name="Gao Z."/>
            <person name="Gu W."/>
            <person name="Deng X."/>
            <person name="Ma D."/>
            <person name="Wang S."/>
            <person name="Liang W."/>
            <person name="Fang L."/>
            <person name="Cai C."/>
            <person name="Zhu X."/>
            <person name="Zhou B."/>
            <person name="Zhang Y."/>
            <person name="Chen Z."/>
            <person name="Xu S."/>
            <person name="Zhu R."/>
            <person name="Wang S."/>
            <person name="Zhang T."/>
            <person name="Zhao G."/>
        </authorList>
    </citation>
    <scope>NUCLEOTIDE SEQUENCE [LARGE SCALE GENOMIC DNA]</scope>
    <source>
        <strain evidence="3">cv. Xinhai21</strain>
        <tissue evidence="2">Leaf</tissue>
    </source>
</reference>
<dbReference type="EMBL" id="KZ666929">
    <property type="protein sequence ID" value="PPR92876.1"/>
    <property type="molecule type" value="Genomic_DNA"/>
</dbReference>
<sequence>MEKMINKRTYNHSVAFWDPRTPTTSVGRGRGDDFGPRRSDVQACHVVTKPSVRAEPFGVGGARHKHGGRGHGA</sequence>
<evidence type="ECO:0000313" key="2">
    <source>
        <dbReference type="EMBL" id="PPR92876.1"/>
    </source>
</evidence>
<feature type="region of interest" description="Disordered" evidence="1">
    <location>
        <begin position="17"/>
        <end position="41"/>
    </location>
</feature>
<evidence type="ECO:0000313" key="3">
    <source>
        <dbReference type="Proteomes" id="UP000239757"/>
    </source>
</evidence>